<dbReference type="Pfam" id="PF22522">
    <property type="entry name" value="DUF6998"/>
    <property type="match status" value="1"/>
</dbReference>
<comment type="caution">
    <text evidence="2">The sequence shown here is derived from an EMBL/GenBank/DDBJ whole genome shotgun (WGS) entry which is preliminary data.</text>
</comment>
<dbReference type="Proteomes" id="UP000178936">
    <property type="component" value="Unassembled WGS sequence"/>
</dbReference>
<protein>
    <recommendedName>
        <fullName evidence="1">DUF6998 domain-containing protein</fullName>
    </recommendedName>
</protein>
<name>A0A1G2Q5S4_9BACT</name>
<organism evidence="2 3">
    <name type="scientific">Candidatus Veblenbacteria bacterium RIFOXYA2_FULL_43_9</name>
    <dbReference type="NCBI Taxonomy" id="1802425"/>
    <lineage>
        <taxon>Bacteria</taxon>
        <taxon>Candidatus Vebleniibacteriota</taxon>
    </lineage>
</organism>
<dbReference type="InterPro" id="IPR054267">
    <property type="entry name" value="DUF6998"/>
</dbReference>
<evidence type="ECO:0000313" key="3">
    <source>
        <dbReference type="Proteomes" id="UP000178936"/>
    </source>
</evidence>
<accession>A0A1G2Q5S4</accession>
<gene>
    <name evidence="2" type="ORF">A2226_04090</name>
</gene>
<dbReference type="AlphaFoldDB" id="A0A1G2Q5S4"/>
<sequence>MTAYSDILKELRRRKVVRTSNSPTGDYAELLACKKFHLKSAPPSTKSYDAKDKRGNKYQIKSRRLTVENKTQLLGVIRGLGKADFKFLIVVIFNEDYSVRYYYKMPKKVIKQYAKFSKHQNGHILNMRGQVKNDPRASIYKVNNKL</sequence>
<evidence type="ECO:0000313" key="2">
    <source>
        <dbReference type="EMBL" id="OHA55231.1"/>
    </source>
</evidence>
<reference evidence="2 3" key="1">
    <citation type="journal article" date="2016" name="Nat. Commun.">
        <title>Thousands of microbial genomes shed light on interconnected biogeochemical processes in an aquifer system.</title>
        <authorList>
            <person name="Anantharaman K."/>
            <person name="Brown C.T."/>
            <person name="Hug L.A."/>
            <person name="Sharon I."/>
            <person name="Castelle C.J."/>
            <person name="Probst A.J."/>
            <person name="Thomas B.C."/>
            <person name="Singh A."/>
            <person name="Wilkins M.J."/>
            <person name="Karaoz U."/>
            <person name="Brodie E.L."/>
            <person name="Williams K.H."/>
            <person name="Hubbard S.S."/>
            <person name="Banfield J.F."/>
        </authorList>
    </citation>
    <scope>NUCLEOTIDE SEQUENCE [LARGE SCALE GENOMIC DNA]</scope>
</reference>
<proteinExistence type="predicted"/>
<evidence type="ECO:0000259" key="1">
    <source>
        <dbReference type="Pfam" id="PF22522"/>
    </source>
</evidence>
<dbReference type="EMBL" id="MHTB01000020">
    <property type="protein sequence ID" value="OHA55231.1"/>
    <property type="molecule type" value="Genomic_DNA"/>
</dbReference>
<feature type="domain" description="DUF6998" evidence="1">
    <location>
        <begin position="25"/>
        <end position="122"/>
    </location>
</feature>